<dbReference type="InterPro" id="IPR007969">
    <property type="entry name" value="DUF732"/>
</dbReference>
<dbReference type="AlphaFoldDB" id="A0AAU7V2Z2"/>
<dbReference type="Pfam" id="PF03793">
    <property type="entry name" value="PASTA"/>
    <property type="match status" value="2"/>
</dbReference>
<gene>
    <name evidence="3" type="ORF">RBB84_12255</name>
</gene>
<dbReference type="KEGG" id="rhox:RBB84_12255"/>
<dbReference type="InterPro" id="IPR005543">
    <property type="entry name" value="PASTA_dom"/>
</dbReference>
<dbReference type="RefSeq" id="WP_350247575.1">
    <property type="nucleotide sequence ID" value="NZ_CP132970.1"/>
</dbReference>
<evidence type="ECO:0000313" key="3">
    <source>
        <dbReference type="EMBL" id="XBW06602.1"/>
    </source>
</evidence>
<evidence type="ECO:0000259" key="2">
    <source>
        <dbReference type="PROSITE" id="PS51178"/>
    </source>
</evidence>
<proteinExistence type="predicted"/>
<accession>A0AAU7V2Z2</accession>
<reference evidence="3" key="1">
    <citation type="submission" date="2023-08" db="EMBL/GenBank/DDBJ databases">
        <title>The novel hydrolase IpcH responsible for the initial isoprocarb degradation step in Rhodococcus sp. D-6.</title>
        <authorList>
            <person name="Zhu Q."/>
        </authorList>
    </citation>
    <scope>NUCLEOTIDE SEQUENCE</scope>
    <source>
        <strain evidence="3">D-6</strain>
    </source>
</reference>
<evidence type="ECO:0000256" key="1">
    <source>
        <dbReference type="SAM" id="MobiDB-lite"/>
    </source>
</evidence>
<dbReference type="EMBL" id="CP132970">
    <property type="protein sequence ID" value="XBW06602.1"/>
    <property type="molecule type" value="Genomic_DNA"/>
</dbReference>
<dbReference type="PROSITE" id="PS51178">
    <property type="entry name" value="PASTA"/>
    <property type="match status" value="2"/>
</dbReference>
<protein>
    <submittedName>
        <fullName evidence="3">PASTA domain-containing protein</fullName>
    </submittedName>
</protein>
<feature type="region of interest" description="Disordered" evidence="1">
    <location>
        <begin position="192"/>
        <end position="213"/>
    </location>
</feature>
<dbReference type="Pfam" id="PF05305">
    <property type="entry name" value="DUF732"/>
    <property type="match status" value="1"/>
</dbReference>
<feature type="domain" description="PASTA" evidence="2">
    <location>
        <begin position="118"/>
        <end position="189"/>
    </location>
</feature>
<organism evidence="3">
    <name type="scientific">Rhodococcus sp. D-6</name>
    <dbReference type="NCBI Taxonomy" id="1387842"/>
    <lineage>
        <taxon>Bacteria</taxon>
        <taxon>Bacillati</taxon>
        <taxon>Actinomycetota</taxon>
        <taxon>Actinomycetes</taxon>
        <taxon>Mycobacteriales</taxon>
        <taxon>Nocardiaceae</taxon>
        <taxon>Rhodococcus</taxon>
    </lineage>
</organism>
<sequence length="317" mass="33209">MTQLSYARRLAVVVILALLGLVLTGCDPQDETDTATGDVIVDVQGMTLGDAKDALEPIGLEVETSDITGEDRSVFIEQNWIVALQDPAAGEPVGDHTTITLTIGKEGETAPAPTPGVEPSTVVVPEVLGMALPDAKNRIEDAGLDVEVHDDTGEDRSVLWESNWSVTSQSLAAGEHAQPGQVITLGVLKDGEHTSSTDEDVSAAPSPPAPPSEIEEQIARMDPETQTMINDATYLGTLELGGIDYGDEGTAIAAAHTLCGDLQAGTDPFAIRYAMIKSSMDRGVAVSGDEAQWILEAAAVAYCPDYVDAVVNSGTPR</sequence>
<feature type="domain" description="PASTA" evidence="2">
    <location>
        <begin position="34"/>
        <end position="105"/>
    </location>
</feature>
<dbReference type="CDD" id="cd06577">
    <property type="entry name" value="PASTA_pknB"/>
    <property type="match status" value="2"/>
</dbReference>
<name>A0AAU7V2Z2_9NOCA</name>
<dbReference type="Gene3D" id="3.30.10.20">
    <property type="match status" value="2"/>
</dbReference>
<dbReference type="SMART" id="SM00740">
    <property type="entry name" value="PASTA"/>
    <property type="match status" value="2"/>
</dbReference>